<dbReference type="InterPro" id="IPR007404">
    <property type="entry name" value="YdjM-like"/>
</dbReference>
<keyword evidence="1" id="KW-1133">Transmembrane helix</keyword>
<keyword evidence="1" id="KW-0812">Transmembrane</keyword>
<evidence type="ECO:0000256" key="1">
    <source>
        <dbReference type="SAM" id="Phobius"/>
    </source>
</evidence>
<evidence type="ECO:0000313" key="3">
    <source>
        <dbReference type="Proteomes" id="UP001194469"/>
    </source>
</evidence>
<feature type="transmembrane region" description="Helical" evidence="1">
    <location>
        <begin position="59"/>
        <end position="74"/>
    </location>
</feature>
<reference evidence="2 3" key="1">
    <citation type="submission" date="2019-08" db="EMBL/GenBank/DDBJ databases">
        <authorList>
            <person name="Luo N."/>
        </authorList>
    </citation>
    <scope>NUCLEOTIDE SEQUENCE [LARGE SCALE GENOMIC DNA]</scope>
    <source>
        <strain evidence="2 3">NCIMB 9442</strain>
    </source>
</reference>
<comment type="caution">
    <text evidence="2">The sequence shown here is derived from an EMBL/GenBank/DDBJ whole genome shotgun (WGS) entry which is preliminary data.</text>
</comment>
<dbReference type="EMBL" id="VRYY01000365">
    <property type="protein sequence ID" value="MBG3877754.1"/>
    <property type="molecule type" value="Genomic_DNA"/>
</dbReference>
<proteinExistence type="predicted"/>
<gene>
    <name evidence="2" type="ORF">FVW20_12210</name>
</gene>
<evidence type="ECO:0008006" key="4">
    <source>
        <dbReference type="Google" id="ProtNLM"/>
    </source>
</evidence>
<sequence>MPGYRTHIIGGSLLAAGALFAAQALRVHSPGLPTQAALLAVSTAFALVPDVDTHSRGRTWFYGLLVMADVALIATRRYQWAALLGLLAMLPAIDGHRGWTHTWWAMLLVPLPLLLAPVLLYGWAWQAAAPWYAAAVLGYFSHLLLDRQF</sequence>
<organism evidence="2 3">
    <name type="scientific">Nitratidesulfovibrio oxamicus</name>
    <dbReference type="NCBI Taxonomy" id="32016"/>
    <lineage>
        <taxon>Bacteria</taxon>
        <taxon>Pseudomonadati</taxon>
        <taxon>Thermodesulfobacteriota</taxon>
        <taxon>Desulfovibrionia</taxon>
        <taxon>Desulfovibrionales</taxon>
        <taxon>Desulfovibrionaceae</taxon>
        <taxon>Nitratidesulfovibrio</taxon>
    </lineage>
</organism>
<evidence type="ECO:0000313" key="2">
    <source>
        <dbReference type="EMBL" id="MBG3877754.1"/>
    </source>
</evidence>
<dbReference type="Pfam" id="PF04307">
    <property type="entry name" value="YdjM"/>
    <property type="match status" value="1"/>
</dbReference>
<accession>A0ABS0J5V8</accession>
<name>A0ABS0J5V8_9BACT</name>
<dbReference type="Proteomes" id="UP001194469">
    <property type="component" value="Unassembled WGS sequence"/>
</dbReference>
<keyword evidence="1" id="KW-0472">Membrane</keyword>
<dbReference type="RefSeq" id="WP_196609832.1">
    <property type="nucleotide sequence ID" value="NZ_VRYY01000365.1"/>
</dbReference>
<feature type="transmembrane region" description="Helical" evidence="1">
    <location>
        <begin position="103"/>
        <end position="123"/>
    </location>
</feature>
<feature type="transmembrane region" description="Helical" evidence="1">
    <location>
        <begin position="34"/>
        <end position="52"/>
    </location>
</feature>
<keyword evidence="3" id="KW-1185">Reference proteome</keyword>
<protein>
    <recommendedName>
        <fullName evidence="4">LexA-binding, inner membrane-associated hydrolase</fullName>
    </recommendedName>
</protein>